<reference evidence="1" key="1">
    <citation type="submission" date="2020-11" db="EMBL/GenBank/DDBJ databases">
        <authorList>
            <consortium name="DOE Joint Genome Institute"/>
            <person name="Ahrendt S."/>
            <person name="Riley R."/>
            <person name="Andreopoulos W."/>
            <person name="Labutti K."/>
            <person name="Pangilinan J."/>
            <person name="Ruiz-Duenas F.J."/>
            <person name="Barrasa J.M."/>
            <person name="Sanchez-Garcia M."/>
            <person name="Camarero S."/>
            <person name="Miyauchi S."/>
            <person name="Serrano A."/>
            <person name="Linde D."/>
            <person name="Babiker R."/>
            <person name="Drula E."/>
            <person name="Ayuso-Fernandez I."/>
            <person name="Pacheco R."/>
            <person name="Padilla G."/>
            <person name="Ferreira P."/>
            <person name="Barriuso J."/>
            <person name="Kellner H."/>
            <person name="Castanera R."/>
            <person name="Alfaro M."/>
            <person name="Ramirez L."/>
            <person name="Pisabarro A.G."/>
            <person name="Kuo A."/>
            <person name="Tritt A."/>
            <person name="Lipzen A."/>
            <person name="He G."/>
            <person name="Yan M."/>
            <person name="Ng V."/>
            <person name="Cullen D."/>
            <person name="Martin F."/>
            <person name="Rosso M.-N."/>
            <person name="Henrissat B."/>
            <person name="Hibbett D."/>
            <person name="Martinez A.T."/>
            <person name="Grigoriev I.V."/>
        </authorList>
    </citation>
    <scope>NUCLEOTIDE SEQUENCE</scope>
    <source>
        <strain evidence="1">ATCC 90797</strain>
    </source>
</reference>
<organism evidence="1 2">
    <name type="scientific">Pleurotus eryngii</name>
    <name type="common">Boletus of the steppes</name>
    <dbReference type="NCBI Taxonomy" id="5323"/>
    <lineage>
        <taxon>Eukaryota</taxon>
        <taxon>Fungi</taxon>
        <taxon>Dikarya</taxon>
        <taxon>Basidiomycota</taxon>
        <taxon>Agaricomycotina</taxon>
        <taxon>Agaricomycetes</taxon>
        <taxon>Agaricomycetidae</taxon>
        <taxon>Agaricales</taxon>
        <taxon>Pleurotineae</taxon>
        <taxon>Pleurotaceae</taxon>
        <taxon>Pleurotus</taxon>
    </lineage>
</organism>
<proteinExistence type="predicted"/>
<feature type="non-terminal residue" evidence="1">
    <location>
        <position position="1"/>
    </location>
</feature>
<accession>A0A9P6A9H4</accession>
<protein>
    <submittedName>
        <fullName evidence="1">Uncharacterized protein</fullName>
    </submittedName>
</protein>
<dbReference type="EMBL" id="MU154523">
    <property type="protein sequence ID" value="KAF9501452.1"/>
    <property type="molecule type" value="Genomic_DNA"/>
</dbReference>
<sequence length="124" mass="14305">NTRSVALVKKVQARSNFATSKYRSGRAALLMLSLVLGKSDWQSTLRPLLNSDIRGLKDGEDASSSEGCQTLSWIWMAQRMNDAEMTEGMNEARARVQRWQEECILLTEEMRRVVQFHTWQVKVW</sequence>
<dbReference type="AlphaFoldDB" id="A0A9P6A9H4"/>
<comment type="caution">
    <text evidence="1">The sequence shown here is derived from an EMBL/GenBank/DDBJ whole genome shotgun (WGS) entry which is preliminary data.</text>
</comment>
<gene>
    <name evidence="1" type="ORF">BDN71DRAFT_1352906</name>
</gene>
<evidence type="ECO:0000313" key="2">
    <source>
        <dbReference type="Proteomes" id="UP000807025"/>
    </source>
</evidence>
<keyword evidence="2" id="KW-1185">Reference proteome</keyword>
<dbReference type="OrthoDB" id="3263473at2759"/>
<name>A0A9P6A9H4_PLEER</name>
<evidence type="ECO:0000313" key="1">
    <source>
        <dbReference type="EMBL" id="KAF9501452.1"/>
    </source>
</evidence>
<dbReference type="Proteomes" id="UP000807025">
    <property type="component" value="Unassembled WGS sequence"/>
</dbReference>
<feature type="non-terminal residue" evidence="1">
    <location>
        <position position="124"/>
    </location>
</feature>